<dbReference type="InterPro" id="IPR050197">
    <property type="entry name" value="Aldolase_class_II_sugar_metab"/>
</dbReference>
<name>A0A8J3A4J5_9ACTN</name>
<dbReference type="PANTHER" id="PTHR22789">
    <property type="entry name" value="FUCULOSE PHOSPHATE ALDOLASE"/>
    <property type="match status" value="1"/>
</dbReference>
<keyword evidence="5" id="KW-1185">Reference proteome</keyword>
<dbReference type="EMBL" id="BMHA01000001">
    <property type="protein sequence ID" value="GGI02359.1"/>
    <property type="molecule type" value="Genomic_DNA"/>
</dbReference>
<dbReference type="PANTHER" id="PTHR22789:SF0">
    <property type="entry name" value="3-OXO-TETRONATE 4-PHOSPHATE DECARBOXYLASE-RELATED"/>
    <property type="match status" value="1"/>
</dbReference>
<protein>
    <recommendedName>
        <fullName evidence="3">Class II aldolase/adducin N-terminal domain-containing protein</fullName>
    </recommendedName>
</protein>
<dbReference type="RefSeq" id="WP_165403741.1">
    <property type="nucleotide sequence ID" value="NZ_BMHA01000001.1"/>
</dbReference>
<dbReference type="InterPro" id="IPR036409">
    <property type="entry name" value="Aldolase_II/adducin_N_sf"/>
</dbReference>
<accession>A0A8J3A4J5</accession>
<proteinExistence type="predicted"/>
<organism evidence="4 5">
    <name type="scientific">Egicoccus halophilus</name>
    <dbReference type="NCBI Taxonomy" id="1670830"/>
    <lineage>
        <taxon>Bacteria</taxon>
        <taxon>Bacillati</taxon>
        <taxon>Actinomycetota</taxon>
        <taxon>Nitriliruptoria</taxon>
        <taxon>Egicoccales</taxon>
        <taxon>Egicoccaceae</taxon>
        <taxon>Egicoccus</taxon>
    </lineage>
</organism>
<dbReference type="GO" id="GO:0005829">
    <property type="term" value="C:cytosol"/>
    <property type="evidence" value="ECO:0007669"/>
    <property type="project" value="TreeGrafter"/>
</dbReference>
<dbReference type="GO" id="GO:0019323">
    <property type="term" value="P:pentose catabolic process"/>
    <property type="evidence" value="ECO:0007669"/>
    <property type="project" value="TreeGrafter"/>
</dbReference>
<dbReference type="Proteomes" id="UP000650511">
    <property type="component" value="Unassembled WGS sequence"/>
</dbReference>
<dbReference type="Gene3D" id="3.40.225.10">
    <property type="entry name" value="Class II aldolase/adducin N-terminal domain"/>
    <property type="match status" value="1"/>
</dbReference>
<comment type="caution">
    <text evidence="4">The sequence shown here is derived from an EMBL/GenBank/DDBJ whole genome shotgun (WGS) entry which is preliminary data.</text>
</comment>
<feature type="domain" description="Class II aldolase/adducin N-terminal" evidence="3">
    <location>
        <begin position="7"/>
        <end position="192"/>
    </location>
</feature>
<reference evidence="4" key="1">
    <citation type="journal article" date="2014" name="Int. J. Syst. Evol. Microbiol.">
        <title>Complete genome sequence of Corynebacterium casei LMG S-19264T (=DSM 44701T), isolated from a smear-ripened cheese.</title>
        <authorList>
            <consortium name="US DOE Joint Genome Institute (JGI-PGF)"/>
            <person name="Walter F."/>
            <person name="Albersmeier A."/>
            <person name="Kalinowski J."/>
            <person name="Ruckert C."/>
        </authorList>
    </citation>
    <scope>NUCLEOTIDE SEQUENCE</scope>
    <source>
        <strain evidence="4">CGMCC 1.14988</strain>
    </source>
</reference>
<keyword evidence="1" id="KW-0479">Metal-binding</keyword>
<evidence type="ECO:0000256" key="2">
    <source>
        <dbReference type="ARBA" id="ARBA00023239"/>
    </source>
</evidence>
<dbReference type="InterPro" id="IPR001303">
    <property type="entry name" value="Aldolase_II/adducin_N"/>
</dbReference>
<evidence type="ECO:0000259" key="3">
    <source>
        <dbReference type="SMART" id="SM01007"/>
    </source>
</evidence>
<gene>
    <name evidence="4" type="ORF">GCM10011354_00090</name>
</gene>
<dbReference type="SMART" id="SM01007">
    <property type="entry name" value="Aldolase_II"/>
    <property type="match status" value="1"/>
</dbReference>
<dbReference type="GO" id="GO:0046872">
    <property type="term" value="F:metal ion binding"/>
    <property type="evidence" value="ECO:0007669"/>
    <property type="project" value="UniProtKB-KW"/>
</dbReference>
<sequence>MDPDQIERVATACRVLGKLDATHGAYGHVSVRAGDDSMLIKGKGKGQAGLRDTQASDIISVSFDVEQVDGDPDVRPPSESFLHAWIYRLRPDVESVVHMHPESALLLTIHDLPLRTIYGAYGQGGRMAAEGIPTYPNSLTVSDHDRGREFAEFFGDRRACLMRAHGVAVAGGSIEEAAVDTLVLKELTDITYKAYLLGGEPPELPEEERAAIAKPLDPDRPFGAAGGQAGVLANWTGYRQLAGEA</sequence>
<evidence type="ECO:0000313" key="5">
    <source>
        <dbReference type="Proteomes" id="UP000650511"/>
    </source>
</evidence>
<reference evidence="4" key="2">
    <citation type="submission" date="2020-09" db="EMBL/GenBank/DDBJ databases">
        <authorList>
            <person name="Sun Q."/>
            <person name="Zhou Y."/>
        </authorList>
    </citation>
    <scope>NUCLEOTIDE SEQUENCE</scope>
    <source>
        <strain evidence="4">CGMCC 1.14988</strain>
    </source>
</reference>
<dbReference type="AlphaFoldDB" id="A0A8J3A4J5"/>
<keyword evidence="2" id="KW-0456">Lyase</keyword>
<dbReference type="GO" id="GO:0016832">
    <property type="term" value="F:aldehyde-lyase activity"/>
    <property type="evidence" value="ECO:0007669"/>
    <property type="project" value="TreeGrafter"/>
</dbReference>
<dbReference type="Pfam" id="PF00596">
    <property type="entry name" value="Aldolase_II"/>
    <property type="match status" value="1"/>
</dbReference>
<evidence type="ECO:0000313" key="4">
    <source>
        <dbReference type="EMBL" id="GGI02359.1"/>
    </source>
</evidence>
<evidence type="ECO:0000256" key="1">
    <source>
        <dbReference type="ARBA" id="ARBA00022723"/>
    </source>
</evidence>
<dbReference type="SUPFAM" id="SSF53639">
    <property type="entry name" value="AraD/HMP-PK domain-like"/>
    <property type="match status" value="1"/>
</dbReference>